<dbReference type="InterPro" id="IPR016181">
    <property type="entry name" value="Acyl_CoA_acyltransferase"/>
</dbReference>
<dbReference type="AlphaFoldDB" id="A0A0B5QN00"/>
<dbReference type="PANTHER" id="PTHR31435">
    <property type="entry name" value="PROTEIN NATD1"/>
    <property type="match status" value="1"/>
</dbReference>
<dbReference type="Proteomes" id="UP000031866">
    <property type="component" value="Chromosome"/>
</dbReference>
<dbReference type="GO" id="GO:0016747">
    <property type="term" value="F:acyltransferase activity, transferring groups other than amino-acyl groups"/>
    <property type="evidence" value="ECO:0007669"/>
    <property type="project" value="InterPro"/>
</dbReference>
<dbReference type="EMBL" id="CP010086">
    <property type="protein sequence ID" value="AJG99651.1"/>
    <property type="molecule type" value="Genomic_DNA"/>
</dbReference>
<dbReference type="KEGG" id="cbei:LF65_03084"/>
<gene>
    <name evidence="3" type="ORF">LF65_03084</name>
</gene>
<dbReference type="STRING" id="1520.LF65_03084"/>
<dbReference type="PROSITE" id="PS51729">
    <property type="entry name" value="GNAT_YJDJ"/>
    <property type="match status" value="1"/>
</dbReference>
<evidence type="ECO:0000259" key="2">
    <source>
        <dbReference type="PROSITE" id="PS51729"/>
    </source>
</evidence>
<dbReference type="InterPro" id="IPR045057">
    <property type="entry name" value="Gcn5-rel_NAT"/>
</dbReference>
<organism evidence="3 4">
    <name type="scientific">Clostridium beijerinckii</name>
    <name type="common">Clostridium MP</name>
    <dbReference type="NCBI Taxonomy" id="1520"/>
    <lineage>
        <taxon>Bacteria</taxon>
        <taxon>Bacillati</taxon>
        <taxon>Bacillota</taxon>
        <taxon>Clostridia</taxon>
        <taxon>Eubacteriales</taxon>
        <taxon>Clostridiaceae</taxon>
        <taxon>Clostridium</taxon>
    </lineage>
</organism>
<dbReference type="CDD" id="cd04301">
    <property type="entry name" value="NAT_SF"/>
    <property type="match status" value="1"/>
</dbReference>
<evidence type="ECO:0000259" key="1">
    <source>
        <dbReference type="PROSITE" id="PS51186"/>
    </source>
</evidence>
<accession>A0A0B5QN00</accession>
<dbReference type="InterPro" id="IPR000182">
    <property type="entry name" value="GNAT_dom"/>
</dbReference>
<sequence>MVEIKEGNHKFYIGADEDNIKAVVTYMDSGENNIILDHTFVSPELRGKNIGQQLVKRVVDFARQHNKKIIPQCWFAEEEFVSHKEYEDVWFK</sequence>
<name>A0A0B5QN00_CLOBE</name>
<dbReference type="PANTHER" id="PTHR31435:SF10">
    <property type="entry name" value="BSR4717 PROTEIN"/>
    <property type="match status" value="1"/>
</dbReference>
<proteinExistence type="predicted"/>
<dbReference type="OrthoDB" id="9793389at2"/>
<dbReference type="InterPro" id="IPR031165">
    <property type="entry name" value="GNAT_YJDJ"/>
</dbReference>
<feature type="domain" description="N-acetyltransferase" evidence="1">
    <location>
        <begin position="1"/>
        <end position="92"/>
    </location>
</feature>
<evidence type="ECO:0000313" key="4">
    <source>
        <dbReference type="Proteomes" id="UP000031866"/>
    </source>
</evidence>
<dbReference type="Gene3D" id="3.40.630.30">
    <property type="match status" value="1"/>
</dbReference>
<dbReference type="SUPFAM" id="SSF55729">
    <property type="entry name" value="Acyl-CoA N-acyltransferases (Nat)"/>
    <property type="match status" value="1"/>
</dbReference>
<dbReference type="PROSITE" id="PS51186">
    <property type="entry name" value="GNAT"/>
    <property type="match status" value="1"/>
</dbReference>
<feature type="domain" description="N-acetyltransferase" evidence="2">
    <location>
        <begin position="3"/>
        <end position="91"/>
    </location>
</feature>
<dbReference type="Pfam" id="PF14542">
    <property type="entry name" value="Acetyltransf_CG"/>
    <property type="match status" value="1"/>
</dbReference>
<reference evidence="4" key="1">
    <citation type="submission" date="2014-12" db="EMBL/GenBank/DDBJ databases">
        <title>Genome sequence of Clostridium beijerinckii strain 59B.</title>
        <authorList>
            <person name="Little G.T."/>
            <person name="Minton N.P."/>
        </authorList>
    </citation>
    <scope>NUCLEOTIDE SEQUENCE [LARGE SCALE GENOMIC DNA]</scope>
    <source>
        <strain evidence="4">59B</strain>
    </source>
</reference>
<protein>
    <submittedName>
        <fullName evidence="3">Acetyltransferase</fullName>
    </submittedName>
</protein>
<dbReference type="RefSeq" id="WP_017211717.1">
    <property type="nucleotide sequence ID" value="NZ_CP010086.2"/>
</dbReference>
<keyword evidence="3" id="KW-0808">Transferase</keyword>
<evidence type="ECO:0000313" key="3">
    <source>
        <dbReference type="EMBL" id="AJG99651.1"/>
    </source>
</evidence>